<dbReference type="PANTHER" id="PTHR43057:SF1">
    <property type="entry name" value="ARSENICAL-RESISTANCE PROTEIN 3"/>
    <property type="match status" value="1"/>
</dbReference>
<proteinExistence type="predicted"/>
<feature type="transmembrane region" description="Helical" evidence="2">
    <location>
        <begin position="47"/>
        <end position="65"/>
    </location>
</feature>
<dbReference type="InterPro" id="IPR016833">
    <property type="entry name" value="Put_Na-Bile_cotransptr"/>
</dbReference>
<dbReference type="EMBL" id="CP027433">
    <property type="protein sequence ID" value="AVM00748.1"/>
    <property type="molecule type" value="Genomic_DNA"/>
</dbReference>
<sequence>MTGPEPRPQRLVAAAERHQVACYLCAIAAAVVAGVIAPHVFSTLSWLITPLLGLLLFVTFLQVPVAELASALRNGRFLGAVVLVNFVVVPLVVALLFPLLPPDRAVQVGVLLVLLCPCVDYVIVFSGLAGGDGRKLLAATPVLLILQMALLPFYLWAFLGPELAEAVDVRPFVEAFAALIVVPLLLAWAVQWWSRRARPGRRFSDGATTTMVPLMMLVLFVVAASQVPQLDGRLSRFGAVAGVYAAFAAVMVPLGIAVGRALGLGTPERRAVLFSGVTRNALVVLPLALALPAALAATAAAVVVLQTLVELVTMVLLVRLVPWLVPHTASCLDIRTLR</sequence>
<keyword evidence="2" id="KW-1133">Transmembrane helix</keyword>
<feature type="transmembrane region" description="Helical" evidence="2">
    <location>
        <begin position="206"/>
        <end position="225"/>
    </location>
</feature>
<evidence type="ECO:0000313" key="3">
    <source>
        <dbReference type="EMBL" id="AVM00748.1"/>
    </source>
</evidence>
<dbReference type="Proteomes" id="UP000239814">
    <property type="component" value="Chromosome"/>
</dbReference>
<dbReference type="Gene3D" id="1.20.1530.20">
    <property type="match status" value="1"/>
</dbReference>
<dbReference type="GO" id="GO:0015105">
    <property type="term" value="F:arsenite transmembrane transporter activity"/>
    <property type="evidence" value="ECO:0007669"/>
    <property type="project" value="TreeGrafter"/>
</dbReference>
<feature type="transmembrane region" description="Helical" evidence="2">
    <location>
        <begin position="77"/>
        <end position="100"/>
    </location>
</feature>
<dbReference type="KEGG" id="git:C6V83_11195"/>
<feature type="transmembrane region" description="Helical" evidence="2">
    <location>
        <begin position="136"/>
        <end position="155"/>
    </location>
</feature>
<keyword evidence="1" id="KW-0813">Transport</keyword>
<feature type="transmembrane region" description="Helical" evidence="2">
    <location>
        <begin position="282"/>
        <end position="305"/>
    </location>
</feature>
<evidence type="ECO:0000256" key="2">
    <source>
        <dbReference type="SAM" id="Phobius"/>
    </source>
</evidence>
<keyword evidence="4" id="KW-1185">Reference proteome</keyword>
<dbReference type="AlphaFoldDB" id="A0A2S0KGC7"/>
<accession>A0A2S0KGC7</accession>
<dbReference type="InterPro" id="IPR038770">
    <property type="entry name" value="Na+/solute_symporter_sf"/>
</dbReference>
<feature type="transmembrane region" description="Helical" evidence="2">
    <location>
        <begin position="237"/>
        <end position="262"/>
    </location>
</feature>
<gene>
    <name evidence="3" type="ORF">C6V83_11195</name>
</gene>
<dbReference type="InterPro" id="IPR004706">
    <property type="entry name" value="Arsenical-R_Acr3"/>
</dbReference>
<dbReference type="PANTHER" id="PTHR43057">
    <property type="entry name" value="ARSENITE EFFLUX TRANSPORTER"/>
    <property type="match status" value="1"/>
</dbReference>
<keyword evidence="2" id="KW-0472">Membrane</keyword>
<dbReference type="GO" id="GO:0015104">
    <property type="term" value="F:antimonite transmembrane transporter activity"/>
    <property type="evidence" value="ECO:0007669"/>
    <property type="project" value="TreeGrafter"/>
</dbReference>
<reference evidence="3 4" key="1">
    <citation type="submission" date="2018-03" db="EMBL/GenBank/DDBJ databases">
        <title>Characteristics and genome of n-alkane degrading marine bacteria Gordonia iterans isolated from crude oil contaminated in Tae-an, South Korea.</title>
        <authorList>
            <person name="Lee S.-S."/>
            <person name="Kim H."/>
        </authorList>
    </citation>
    <scope>NUCLEOTIDE SEQUENCE [LARGE SCALE GENOMIC DNA]</scope>
    <source>
        <strain evidence="3 4">Co17</strain>
    </source>
</reference>
<evidence type="ECO:0000256" key="1">
    <source>
        <dbReference type="ARBA" id="ARBA00022448"/>
    </source>
</evidence>
<dbReference type="Pfam" id="PF13593">
    <property type="entry name" value="SBF_like"/>
    <property type="match status" value="1"/>
</dbReference>
<keyword evidence="2" id="KW-0812">Transmembrane</keyword>
<feature type="transmembrane region" description="Helical" evidence="2">
    <location>
        <begin position="106"/>
        <end position="129"/>
    </location>
</feature>
<dbReference type="GO" id="GO:0005886">
    <property type="term" value="C:plasma membrane"/>
    <property type="evidence" value="ECO:0007669"/>
    <property type="project" value="TreeGrafter"/>
</dbReference>
<dbReference type="OrthoDB" id="3254016at2"/>
<evidence type="ECO:0000313" key="4">
    <source>
        <dbReference type="Proteomes" id="UP000239814"/>
    </source>
</evidence>
<feature type="transmembrane region" description="Helical" evidence="2">
    <location>
        <begin position="20"/>
        <end position="41"/>
    </location>
</feature>
<protein>
    <submittedName>
        <fullName evidence="3">Arsenic resistance protein</fullName>
    </submittedName>
</protein>
<organism evidence="3 4">
    <name type="scientific">Gordonia iterans</name>
    <dbReference type="NCBI Taxonomy" id="1004901"/>
    <lineage>
        <taxon>Bacteria</taxon>
        <taxon>Bacillati</taxon>
        <taxon>Actinomycetota</taxon>
        <taxon>Actinomycetes</taxon>
        <taxon>Mycobacteriales</taxon>
        <taxon>Gordoniaceae</taxon>
        <taxon>Gordonia</taxon>
    </lineage>
</organism>
<dbReference type="GO" id="GO:0015297">
    <property type="term" value="F:antiporter activity"/>
    <property type="evidence" value="ECO:0007669"/>
    <property type="project" value="InterPro"/>
</dbReference>
<feature type="transmembrane region" description="Helical" evidence="2">
    <location>
        <begin position="175"/>
        <end position="194"/>
    </location>
</feature>
<name>A0A2S0KGC7_9ACTN</name>